<comment type="similarity">
    <text evidence="1">Belongs to the LOB domain-containing protein family.</text>
</comment>
<evidence type="ECO:0000313" key="3">
    <source>
        <dbReference type="EMBL" id="PQM34615.1"/>
    </source>
</evidence>
<dbReference type="AlphaFoldDB" id="A0A314UAX6"/>
<feature type="domain" description="LOB" evidence="2">
    <location>
        <begin position="1"/>
        <end position="67"/>
    </location>
</feature>
<proteinExistence type="inferred from homology"/>
<dbReference type="OrthoDB" id="1817596at2759"/>
<gene>
    <name evidence="3" type="ORF">Pyn_00572</name>
</gene>
<dbReference type="PANTHER" id="PTHR31529:SF26">
    <property type="entry name" value="LOB DOMAIN-CONTAINING PROTEIN CRL1"/>
    <property type="match status" value="1"/>
</dbReference>
<dbReference type="GO" id="GO:0045893">
    <property type="term" value="P:positive regulation of DNA-templated transcription"/>
    <property type="evidence" value="ECO:0007669"/>
    <property type="project" value="TreeGrafter"/>
</dbReference>
<dbReference type="GO" id="GO:0009755">
    <property type="term" value="P:hormone-mediated signaling pathway"/>
    <property type="evidence" value="ECO:0007669"/>
    <property type="project" value="TreeGrafter"/>
</dbReference>
<dbReference type="STRING" id="2094558.A0A314UAX6"/>
<dbReference type="EMBL" id="PJQY01003784">
    <property type="protein sequence ID" value="PQM34615.1"/>
    <property type="molecule type" value="Genomic_DNA"/>
</dbReference>
<protein>
    <submittedName>
        <fullName evidence="3">LOB domain-containing protein 29-like</fullName>
    </submittedName>
</protein>
<dbReference type="InterPro" id="IPR004883">
    <property type="entry name" value="LOB"/>
</dbReference>
<sequence length="98" mass="10665">MVFGASRISKLLSHLPFSDHCGAAMTIVYEAHASLEDPIYGCVSQIFALQQHVVNFEAQLASLHDQVVQSFLYDSLVETSSNTMPLLNSSHINNVGAT</sequence>
<dbReference type="PROSITE" id="PS50891">
    <property type="entry name" value="LOB"/>
    <property type="match status" value="1"/>
</dbReference>
<reference evidence="3 4" key="1">
    <citation type="submission" date="2018-02" db="EMBL/GenBank/DDBJ databases">
        <title>Draft genome of wild Prunus yedoensis var. nudiflora.</title>
        <authorList>
            <person name="Baek S."/>
            <person name="Kim J.-H."/>
            <person name="Choi K."/>
            <person name="Kim G.-B."/>
            <person name="Cho A."/>
            <person name="Jang H."/>
            <person name="Shin C.-H."/>
            <person name="Yu H.-J."/>
            <person name="Mun J.-H."/>
        </authorList>
    </citation>
    <scope>NUCLEOTIDE SEQUENCE [LARGE SCALE GENOMIC DNA]</scope>
    <source>
        <strain evidence="4">cv. Jeju island</strain>
        <tissue evidence="3">Leaf</tissue>
    </source>
</reference>
<dbReference type="Proteomes" id="UP000250321">
    <property type="component" value="Unassembled WGS sequence"/>
</dbReference>
<evidence type="ECO:0000256" key="1">
    <source>
        <dbReference type="ARBA" id="ARBA00005474"/>
    </source>
</evidence>
<comment type="caution">
    <text evidence="3">The sequence shown here is derived from an EMBL/GenBank/DDBJ whole genome shotgun (WGS) entry which is preliminary data.</text>
</comment>
<dbReference type="GO" id="GO:0005634">
    <property type="term" value="C:nucleus"/>
    <property type="evidence" value="ECO:0007669"/>
    <property type="project" value="TreeGrafter"/>
</dbReference>
<keyword evidence="4" id="KW-1185">Reference proteome</keyword>
<organism evidence="3 4">
    <name type="scientific">Prunus yedoensis var. nudiflora</name>
    <dbReference type="NCBI Taxonomy" id="2094558"/>
    <lineage>
        <taxon>Eukaryota</taxon>
        <taxon>Viridiplantae</taxon>
        <taxon>Streptophyta</taxon>
        <taxon>Embryophyta</taxon>
        <taxon>Tracheophyta</taxon>
        <taxon>Spermatophyta</taxon>
        <taxon>Magnoliopsida</taxon>
        <taxon>eudicotyledons</taxon>
        <taxon>Gunneridae</taxon>
        <taxon>Pentapetalae</taxon>
        <taxon>rosids</taxon>
        <taxon>fabids</taxon>
        <taxon>Rosales</taxon>
        <taxon>Rosaceae</taxon>
        <taxon>Amygdaloideae</taxon>
        <taxon>Amygdaleae</taxon>
        <taxon>Prunus</taxon>
    </lineage>
</organism>
<evidence type="ECO:0000313" key="4">
    <source>
        <dbReference type="Proteomes" id="UP000250321"/>
    </source>
</evidence>
<accession>A0A314UAX6</accession>
<dbReference type="PANTHER" id="PTHR31529">
    <property type="entry name" value="LOB DOMAIN CONTAINING PROTEIN"/>
    <property type="match status" value="1"/>
</dbReference>
<dbReference type="Pfam" id="PF03195">
    <property type="entry name" value="LOB"/>
    <property type="match status" value="1"/>
</dbReference>
<name>A0A314UAX6_PRUYE</name>
<evidence type="ECO:0000259" key="2">
    <source>
        <dbReference type="PROSITE" id="PS50891"/>
    </source>
</evidence>